<proteinExistence type="inferred from homology"/>
<comment type="caution">
    <text evidence="7">The sequence shown here is derived from an EMBL/GenBank/DDBJ whole genome shotgun (WGS) entry which is preliminary data.</text>
</comment>
<dbReference type="GO" id="GO:0006623">
    <property type="term" value="P:protein targeting to vacuole"/>
    <property type="evidence" value="ECO:0007669"/>
    <property type="project" value="TreeGrafter"/>
</dbReference>
<evidence type="ECO:0000313" key="8">
    <source>
        <dbReference type="Proteomes" id="UP001229421"/>
    </source>
</evidence>
<keyword evidence="8" id="KW-1185">Reference proteome</keyword>
<dbReference type="InterPro" id="IPR056748">
    <property type="entry name" value="VPS13-like_C"/>
</dbReference>
<reference evidence="7" key="1">
    <citation type="journal article" date="2023" name="bioRxiv">
        <title>Improved chromosome-level genome assembly for marigold (Tagetes erecta).</title>
        <authorList>
            <person name="Jiang F."/>
            <person name="Yuan L."/>
            <person name="Wang S."/>
            <person name="Wang H."/>
            <person name="Xu D."/>
            <person name="Wang A."/>
            <person name="Fan W."/>
        </authorList>
    </citation>
    <scope>NUCLEOTIDE SEQUENCE</scope>
    <source>
        <strain evidence="7">WSJ</strain>
        <tissue evidence="7">Leaf</tissue>
    </source>
</reference>
<evidence type="ECO:0000256" key="3">
    <source>
        <dbReference type="ARBA" id="ARBA00023055"/>
    </source>
</evidence>
<keyword evidence="2" id="KW-0813">Transport</keyword>
<protein>
    <recommendedName>
        <fullName evidence="9">Vacuolar protein sorting-associated protein</fullName>
    </recommendedName>
</protein>
<dbReference type="EMBL" id="JAUHHV010000003">
    <property type="protein sequence ID" value="KAK1429036.1"/>
    <property type="molecule type" value="Genomic_DNA"/>
</dbReference>
<dbReference type="Pfam" id="PF25036">
    <property type="entry name" value="VPS13_VAB"/>
    <property type="match status" value="2"/>
</dbReference>
<dbReference type="PANTHER" id="PTHR16166">
    <property type="entry name" value="VACUOLAR PROTEIN SORTING-ASSOCIATED PROTEIN VPS13"/>
    <property type="match status" value="1"/>
</dbReference>
<evidence type="ECO:0000259" key="4">
    <source>
        <dbReference type="Pfam" id="PF12624"/>
    </source>
</evidence>
<sequence length="3461" mass="388865">MFEGLVRQLILGYLGQYIKDIHREQLKITLWNEEVFLENVELILEAFDYLELPFALKQGRVGRLSIRIPWKKLGWDPIIIVLEDILVCASQREDEEWGTNDVERREFAAKKAKLATAELAKLSQRVCDNQTGKSFISYITAKIIDGIQVTIRNVHVVYGDVSNDKAETIFGLKLTSLTAMKQNLTGLSSGKVRIGQVNKLIEIKGLEIYCRTSHGCAKDLYTDNGEDSMSMVAASSQSDEHIHLLAPVDVSASLSVNRSGRLENNAAQYSVDIELSGLVLSLNEDQLQQILYLYDYLCTCRLREKYGRFRPWESPLSERQMGWQIKWWHYAQQSVLSDVRKRQKKTSWKYLGERVGRKRRYVKLYKLKLECLRKEEPLDDAIVLELDQMEKSSDIDDILSYRSAAEKEIQDFLVDSAVGIGANDANAAFDKLVEDDQSSSKPQGWLKWLSRGMLGAGGTDDSSQFSGVVSDEVIKDIYEATKFHPAPSPVLDATGSDGILLSSIKFSINRISATLRNRKFDCAIAELVFEENLVECMIWEESAVVTASVDAVEMINPLNDSAILLVKKGISEDCFPEVGKPSLNIQAYMPKTNREGELSLKVTLEPIEVTFDATFFLNVMELYTVLSSYISHEERVLKSLNRINDVKSRLLSKAEYILSSRKRMMLDISMINVKIIIPWKNGKSEMHQLVLGLTAVTFTSKRDIGCFAPDINVPSQFVRNLVDIESSSELLKGIQIQDLHDHFETKLIDFEINLFVPFYPYTLPILEKVNASSAIARCIVQDESLLKALEVYVVVATFWAHLSPSIIGAVLDLVESLNIPYHSPDLVASAPTLPFDIDLNNPKSVNTSRISVIANLESASVIVDLENGLEASCTLTVSLQDLDIRFVIMESKNACWMCTRALKITSRSLKSVEDLIICLSENNFSTHSQQQEDEINVSPNGCLMLHYDGDLVNHKFSIWLSDVDLHCYPYIIGLLVDFFNKLSEYTPSHADVQNQDLSNGFQLGSYFQFQRFGCSNFFQTSSSDWDSISVDHYPFVTIHNDKSLLNLEDSLININPDWKKVLNIRESKINSSKFCAKKEFQKLYTPLIEHESLDYESVDLVVINLHLSTIRLHLHDSKCIVVSATLPAAKSCLAIRNDCLDVVCSTEGLILSSYWCPQSLQDSMWGPASPNLSPVINVRVKKQNHGLGASSVELDFSIQNVSCVLPPEFLAVLIGYFSLPDWNFDANEYNDKVANVSLTYKFEILDSILFAPVVNADRQFLKLDIPQMYCTFIEYCDSDILLKGIPAECCVPDKFIADQNHCLNLFGRELSLHHILKKDETSDSLKFNYDIEKSVALIAPFSGDLWIRIPYGSKPPCTTPAVCVMSRISYCQLIVEGNDVVGCFGALQDVVDEFSFVENLSRFFTSDVLQFLQAKRNLKENHVLPVESSTVTFTECRFSIQSMSVNLYSLQTESVSHELIAKFDMKFTCSVSLKDDKPHCLDMLFRSLKFKSLLNSVVLLECISSTQNVPVLQLNVLMSDEGKNQVHFALPCANIWLYMPDWSKVVDFVVSSSIQLPKSAVFDDVVIKSDLNRVNHVDNPENTSPSATVASYLSSDDPVQHPFSLILKSTHIGLKICVPVQVIGESFKYFGETQIREKNSLNDYRFLIIYLQSRCTEINVNGQRAILKSNIEKTTGTVEVCQNKRVHSWPLLQLLQVDVEADVGNDNTDQMHMKTDVKCDSLDVWLSHDIFYFWQTMHFVFPDDSGSPQFPACAVNFSFYLRKLSLLLTDQKWSSNGPLLEAIMGNLLFHGIIAERLMEGSIDSELQVNYNNIHKVWWEPFLEPWKFKVSLRREHGKSALENSAVMTDVHLESTMNLNINVTESFIEVAFRAYDMTKDARDLMEPNVLSESSRLKTSGTSESTLASPYAPYTLENLTSLPLVFYIYKGSKTADGFNVSSFKDGKYVQPGSSCPVYIDDANSDEQNFSFKTSHSSDNLGDKHVADGKHHHIIVQLEGTSTLSTPISIDLVGVSFFEVDFSNSSTNLGVENGGDTTKGVSSYVVPVIVDVSVQRYTKLVRLYSTVILLNATSVPFEVRFDIPFGVSPKILDPVYPGHEFPLPLHLAETGRIRWRPLGSTYLWSEAYSISNILSSETKIKIKSFRSFVCYPSLPSSDPFRCCVSVHDMCLPSIGRINKGSSSLYIHDSLKQPDKMENQDHSNKRCIHLITISSPLIVKNYLPVTVSLMIESGGVTRNVLLSEVETCFYHIDSSHDLSLTFHIHGFRPSVLKFPRAEKFSEMAKFSGTKFSSSESINFSSDTSKGSLYVTMEKVMAAFSGAREICIFVPFLLYNCCGFPLIITNSTTALTTHGCTVPSCYDLDEQNLFLGKKDGLGLLSSNQFLHNDGTMRFPQNNNLVSTRKILDTHHGKFLKNTDTQKSLMNEKEKDSVSRSQSNVKLIEFDETKGKKVNFCMYSPDPNISSGEIMVRVSRCQFDADVEGSFDYAWSSQFFLVPPTGSTTVLVPQSSNNASYVLSVSSSAVAGPFSGRTRIINFQPRYVISNACSKDLCFRQKGSDFVYHLKVGQHSHIHWTDITRELLISVRFDEPGWQWSGCFFPEQLGDTQLKMRNYVSSAVNMVRVEVQNADDAIKDAKIFGNPYGDSGTNLILLSDDDTGFMPYRIDNFSKERLRIYQQKCEAFETIVHSYTSCPYAWDEPCYPHRLTVEVFAERVIGSYTLDEAKEYKPVCLPATSEKPERRLLLSVHAEGALKVLSVVDSSYHSFDDIKTPNSFQLHDKTEFDQRQESSALYKERLSVAIPFIGISVMSSQPQELLFACARDTVIDLVQSLDQQKFSLNIFALQIDNQLPSTPYPVILSFDHEYKQIPSSQIKAKDDSLKVKGGHMKQFTSDSSCVPVLSLAAAKWRNKDRALLSFEHINLRMTDFHLELEQDVILGLFDFYKTVSSRFHSRAMLHKDSVVHPISSNFSVTMATKFSETQQPEKSNGNPTFVKSQICLLLPSVVPIGAPWQKIYLLARKQKKIYVEVLEVAPVTLTLSFSSSPWMLRNGILTSGEYLIHRGLMALADVEGARIHLRQLTISHQLASLESIREILIIHYTRQLLHEMYKVFGSAGVIGNPMGFARSVGLGIKDFLSVPARSFMQSPAGLITGMAQGTTSLLSNTVYAISDATTQVSRAAHKGIVAFTMDDPTATEMERQQKGMSPHGKGVINELLEGLTGLLQSPIRGAEKHGLPGVLSGFALGVTGLVARPAASILEVTEKTARSIRNRSKLYHMGSHHLRVRLPRPLRQDRPLKPYLWEEAVGVSVLSNSDDSLMLKDETLILSKPLKQRGKFVVITERLILIVSCSSLVNLGKPEFRGVLADPDWNIEAEITLDSVIHVDSDAELVHIVGSSSDVVLRNPNQQRQVGVKRWYNQPTRVPLFQTNLECSCKEDADELLKVILVMIEKGKERGWGGVHRLHQSDIR</sequence>
<dbReference type="Pfam" id="PF25037">
    <property type="entry name" value="VPS13_C"/>
    <property type="match status" value="1"/>
</dbReference>
<keyword evidence="3" id="KW-0445">Lipid transport</keyword>
<dbReference type="GO" id="GO:0045053">
    <property type="term" value="P:protein retention in Golgi apparatus"/>
    <property type="evidence" value="ECO:0007669"/>
    <property type="project" value="TreeGrafter"/>
</dbReference>
<evidence type="ECO:0000259" key="6">
    <source>
        <dbReference type="Pfam" id="PF25037"/>
    </source>
</evidence>
<feature type="domain" description="Intermembrane lipid transfer protein VPS13-like C-terminal" evidence="6">
    <location>
        <begin position="3277"/>
        <end position="3346"/>
    </location>
</feature>
<dbReference type="InterPro" id="IPR026854">
    <property type="entry name" value="VPS13_N"/>
</dbReference>
<evidence type="ECO:0000313" key="7">
    <source>
        <dbReference type="EMBL" id="KAK1429036.1"/>
    </source>
</evidence>
<feature type="domain" description="Vacuolar protein sorting-associated protein 13 VPS13 adaptor binding" evidence="5">
    <location>
        <begin position="2046"/>
        <end position="2343"/>
    </location>
</feature>
<name>A0AAD8KXR5_TARER</name>
<dbReference type="InterPro" id="IPR026847">
    <property type="entry name" value="VPS13"/>
</dbReference>
<dbReference type="Pfam" id="PF12624">
    <property type="entry name" value="VPS13_N"/>
    <property type="match status" value="1"/>
</dbReference>
<evidence type="ECO:0000259" key="5">
    <source>
        <dbReference type="Pfam" id="PF25036"/>
    </source>
</evidence>
<organism evidence="7 8">
    <name type="scientific">Tagetes erecta</name>
    <name type="common">African marigold</name>
    <dbReference type="NCBI Taxonomy" id="13708"/>
    <lineage>
        <taxon>Eukaryota</taxon>
        <taxon>Viridiplantae</taxon>
        <taxon>Streptophyta</taxon>
        <taxon>Embryophyta</taxon>
        <taxon>Tracheophyta</taxon>
        <taxon>Spermatophyta</taxon>
        <taxon>Magnoliopsida</taxon>
        <taxon>eudicotyledons</taxon>
        <taxon>Gunneridae</taxon>
        <taxon>Pentapetalae</taxon>
        <taxon>asterids</taxon>
        <taxon>campanulids</taxon>
        <taxon>Asterales</taxon>
        <taxon>Asteraceae</taxon>
        <taxon>Asteroideae</taxon>
        <taxon>Heliantheae alliance</taxon>
        <taxon>Tageteae</taxon>
        <taxon>Tagetes</taxon>
    </lineage>
</organism>
<feature type="domain" description="Chorein N-terminal" evidence="4">
    <location>
        <begin position="1"/>
        <end position="681"/>
    </location>
</feature>
<comment type="similarity">
    <text evidence="1">Belongs to the VPS13 family.</text>
</comment>
<feature type="domain" description="Vacuolar protein sorting-associated protein 13 VPS13 adaptor binding" evidence="5">
    <location>
        <begin position="2422"/>
        <end position="2695"/>
    </location>
</feature>
<evidence type="ECO:0000256" key="1">
    <source>
        <dbReference type="ARBA" id="ARBA00006545"/>
    </source>
</evidence>
<gene>
    <name evidence="7" type="ORF">QVD17_11235</name>
</gene>
<dbReference type="PANTHER" id="PTHR16166:SF143">
    <property type="entry name" value="PROTEIN SORTING-ASSOCIATED PROTEIN, PUTATIVE (DUF1162)-RELATED"/>
    <property type="match status" value="1"/>
</dbReference>
<dbReference type="InterPro" id="IPR009543">
    <property type="entry name" value="VPS13_VAB"/>
</dbReference>
<dbReference type="GO" id="GO:0006869">
    <property type="term" value="P:lipid transport"/>
    <property type="evidence" value="ECO:0007669"/>
    <property type="project" value="UniProtKB-KW"/>
</dbReference>
<dbReference type="Proteomes" id="UP001229421">
    <property type="component" value="Unassembled WGS sequence"/>
</dbReference>
<evidence type="ECO:0000256" key="2">
    <source>
        <dbReference type="ARBA" id="ARBA00022448"/>
    </source>
</evidence>
<accession>A0AAD8KXR5</accession>
<evidence type="ECO:0008006" key="9">
    <source>
        <dbReference type="Google" id="ProtNLM"/>
    </source>
</evidence>